<keyword evidence="4" id="KW-1185">Reference proteome</keyword>
<dbReference type="AlphaFoldDB" id="A0A323VDQ7"/>
<protein>
    <submittedName>
        <fullName evidence="3">General secretion pathway protein GspG</fullName>
    </submittedName>
</protein>
<keyword evidence="1" id="KW-0488">Methylation</keyword>
<sequence>MNMRRLALGFTLIELVVTVAIVGILAATAMPLVELGAQRAREAELRSALRQIRGAIDAYKAAADEGRIARPEGSSGYPPKLEVLAGGVRDARDPDGSMIYFLRRLPRDPFHPEGGLPAEASWGKRSYASSPDDPGEGDDVFDVYSMAGGTGLDGVPYREW</sequence>
<proteinExistence type="predicted"/>
<dbReference type="SUPFAM" id="SSF54523">
    <property type="entry name" value="Pili subunits"/>
    <property type="match status" value="1"/>
</dbReference>
<dbReference type="InterPro" id="IPR012902">
    <property type="entry name" value="N_methyl_site"/>
</dbReference>
<accession>A0A323VDQ7</accession>
<dbReference type="InterPro" id="IPR045584">
    <property type="entry name" value="Pilin-like"/>
</dbReference>
<evidence type="ECO:0000256" key="1">
    <source>
        <dbReference type="ARBA" id="ARBA00022481"/>
    </source>
</evidence>
<dbReference type="Proteomes" id="UP000248259">
    <property type="component" value="Unassembled WGS sequence"/>
</dbReference>
<dbReference type="EMBL" id="QKOE01000001">
    <property type="protein sequence ID" value="PZA18448.1"/>
    <property type="molecule type" value="Genomic_DNA"/>
</dbReference>
<comment type="caution">
    <text evidence="3">The sequence shown here is derived from an EMBL/GenBank/DDBJ whole genome shotgun (WGS) entry which is preliminary data.</text>
</comment>
<dbReference type="PANTHER" id="PTHR30093">
    <property type="entry name" value="GENERAL SECRETION PATHWAY PROTEIN G"/>
    <property type="match status" value="1"/>
</dbReference>
<dbReference type="InterPro" id="IPR000983">
    <property type="entry name" value="Bac_GSPG_pilin"/>
</dbReference>
<dbReference type="OrthoDB" id="9790526at2"/>
<gene>
    <name evidence="3" type="ORF">DNK49_02655</name>
</gene>
<dbReference type="PANTHER" id="PTHR30093:SF47">
    <property type="entry name" value="TYPE IV PILUS NON-CORE MINOR PILIN PILE"/>
    <property type="match status" value="1"/>
</dbReference>
<evidence type="ECO:0000313" key="3">
    <source>
        <dbReference type="EMBL" id="PZA18448.1"/>
    </source>
</evidence>
<dbReference type="PRINTS" id="PR00813">
    <property type="entry name" value="BCTERIALGSPG"/>
</dbReference>
<dbReference type="Gene3D" id="3.30.700.10">
    <property type="entry name" value="Glycoprotein, Type 4 Pilin"/>
    <property type="match status" value="1"/>
</dbReference>
<evidence type="ECO:0000256" key="2">
    <source>
        <dbReference type="SAM" id="MobiDB-lite"/>
    </source>
</evidence>
<dbReference type="GO" id="GO:0015628">
    <property type="term" value="P:protein secretion by the type II secretion system"/>
    <property type="evidence" value="ECO:0007669"/>
    <property type="project" value="InterPro"/>
</dbReference>
<name>A0A323VDQ7_9RHOO</name>
<dbReference type="Pfam" id="PF07963">
    <property type="entry name" value="N_methyl"/>
    <property type="match status" value="1"/>
</dbReference>
<evidence type="ECO:0000313" key="4">
    <source>
        <dbReference type="Proteomes" id="UP000248259"/>
    </source>
</evidence>
<dbReference type="NCBIfam" id="TIGR02532">
    <property type="entry name" value="IV_pilin_GFxxxE"/>
    <property type="match status" value="1"/>
</dbReference>
<dbReference type="RefSeq" id="WP_110522747.1">
    <property type="nucleotide sequence ID" value="NZ_QKOE01000001.1"/>
</dbReference>
<dbReference type="GO" id="GO:0015627">
    <property type="term" value="C:type II protein secretion system complex"/>
    <property type="evidence" value="ECO:0007669"/>
    <property type="project" value="InterPro"/>
</dbReference>
<feature type="region of interest" description="Disordered" evidence="2">
    <location>
        <begin position="112"/>
        <end position="139"/>
    </location>
</feature>
<reference evidence="3 4" key="1">
    <citation type="submission" date="2018-06" db="EMBL/GenBank/DDBJ databases">
        <title>Azoarcus communis strain SWub3 genome.</title>
        <authorList>
            <person name="Zorraquino Salvo V."/>
            <person name="Toubiana D."/>
            <person name="Blumwald E."/>
        </authorList>
    </citation>
    <scope>NUCLEOTIDE SEQUENCE [LARGE SCALE GENOMIC DNA]</scope>
    <source>
        <strain evidence="3 4">SWub3</strain>
    </source>
</reference>
<organism evidence="3 4">
    <name type="scientific">Parazoarcus communis SWub3 = DSM 12120</name>
    <dbReference type="NCBI Taxonomy" id="1121029"/>
    <lineage>
        <taxon>Bacteria</taxon>
        <taxon>Pseudomonadati</taxon>
        <taxon>Pseudomonadota</taxon>
        <taxon>Betaproteobacteria</taxon>
        <taxon>Rhodocyclales</taxon>
        <taxon>Zoogloeaceae</taxon>
        <taxon>Parazoarcus</taxon>
    </lineage>
</organism>